<sequence length="32" mass="3688">MRKKISLTAAALTAQNNGLKVRQKNDRKRDYV</sequence>
<name>A0A8S5LF13_9CAUD</name>
<dbReference type="EMBL" id="BK014705">
    <property type="protein sequence ID" value="DAD68636.1"/>
    <property type="molecule type" value="Genomic_DNA"/>
</dbReference>
<proteinExistence type="predicted"/>
<organism evidence="1">
    <name type="scientific">Siphoviridae sp. ctABi4</name>
    <dbReference type="NCBI Taxonomy" id="2823566"/>
    <lineage>
        <taxon>Viruses</taxon>
        <taxon>Duplodnaviria</taxon>
        <taxon>Heunggongvirae</taxon>
        <taxon>Uroviricota</taxon>
        <taxon>Caudoviricetes</taxon>
    </lineage>
</organism>
<accession>A0A8S5LF13</accession>
<evidence type="ECO:0000313" key="1">
    <source>
        <dbReference type="EMBL" id="DAD68636.1"/>
    </source>
</evidence>
<protein>
    <submittedName>
        <fullName evidence="1">Uncharacterized protein</fullName>
    </submittedName>
</protein>
<reference evidence="1" key="1">
    <citation type="journal article" date="2021" name="Proc. Natl. Acad. Sci. U.S.A.">
        <title>A Catalog of Tens of Thousands of Viruses from Human Metagenomes Reveals Hidden Associations with Chronic Diseases.</title>
        <authorList>
            <person name="Tisza M.J."/>
            <person name="Buck C.B."/>
        </authorList>
    </citation>
    <scope>NUCLEOTIDE SEQUENCE</scope>
    <source>
        <strain evidence="1">CtABi4</strain>
    </source>
</reference>